<evidence type="ECO:0000313" key="1">
    <source>
        <dbReference type="EMBL" id="KAG8174926.1"/>
    </source>
</evidence>
<gene>
    <name evidence="1" type="ORF">JTE90_025989</name>
</gene>
<proteinExistence type="predicted"/>
<dbReference type="AlphaFoldDB" id="A0AAV6TTC1"/>
<reference evidence="1 2" key="1">
    <citation type="journal article" date="2022" name="Nat. Ecol. Evol.">
        <title>A masculinizing supergene underlies an exaggerated male reproductive morph in a spider.</title>
        <authorList>
            <person name="Hendrickx F."/>
            <person name="De Corte Z."/>
            <person name="Sonet G."/>
            <person name="Van Belleghem S.M."/>
            <person name="Kostlbacher S."/>
            <person name="Vangestel C."/>
        </authorList>
    </citation>
    <scope>NUCLEOTIDE SEQUENCE [LARGE SCALE GENOMIC DNA]</scope>
    <source>
        <strain evidence="1">W744_W776</strain>
    </source>
</reference>
<comment type="caution">
    <text evidence="1">The sequence shown here is derived from an EMBL/GenBank/DDBJ whole genome shotgun (WGS) entry which is preliminary data.</text>
</comment>
<dbReference type="Proteomes" id="UP000827092">
    <property type="component" value="Unassembled WGS sequence"/>
</dbReference>
<protein>
    <submittedName>
        <fullName evidence="1">Uncharacterized protein</fullName>
    </submittedName>
</protein>
<organism evidence="1 2">
    <name type="scientific">Oedothorax gibbosus</name>
    <dbReference type="NCBI Taxonomy" id="931172"/>
    <lineage>
        <taxon>Eukaryota</taxon>
        <taxon>Metazoa</taxon>
        <taxon>Ecdysozoa</taxon>
        <taxon>Arthropoda</taxon>
        <taxon>Chelicerata</taxon>
        <taxon>Arachnida</taxon>
        <taxon>Araneae</taxon>
        <taxon>Araneomorphae</taxon>
        <taxon>Entelegynae</taxon>
        <taxon>Araneoidea</taxon>
        <taxon>Linyphiidae</taxon>
        <taxon>Erigoninae</taxon>
        <taxon>Oedothorax</taxon>
    </lineage>
</organism>
<name>A0AAV6TTC1_9ARAC</name>
<sequence>MRPNTKIPSLCNSCPSTYTNSSHFQKPDDPGQLSPLPQECAFDQSIGHEGWHALLNEPKTTHHHSLDKRLTRSPFPAAQPIYGRGKNGFLFGLYR</sequence>
<evidence type="ECO:0000313" key="2">
    <source>
        <dbReference type="Proteomes" id="UP000827092"/>
    </source>
</evidence>
<dbReference type="EMBL" id="JAFNEN010001113">
    <property type="protein sequence ID" value="KAG8174926.1"/>
    <property type="molecule type" value="Genomic_DNA"/>
</dbReference>
<keyword evidence="2" id="KW-1185">Reference proteome</keyword>
<accession>A0AAV6TTC1</accession>